<feature type="region of interest" description="Disordered" evidence="1">
    <location>
        <begin position="18"/>
        <end position="38"/>
    </location>
</feature>
<dbReference type="Gene3D" id="2.60.120.260">
    <property type="entry name" value="Galactose-binding domain-like"/>
    <property type="match status" value="1"/>
</dbReference>
<dbReference type="InterPro" id="IPR008979">
    <property type="entry name" value="Galactose-bd-like_sf"/>
</dbReference>
<feature type="domain" description="F5/8 type C" evidence="2">
    <location>
        <begin position="371"/>
        <end position="520"/>
    </location>
</feature>
<accession>A0ABP7YCC9</accession>
<dbReference type="EMBL" id="BAAAZI010000004">
    <property type="protein sequence ID" value="GAA4133994.1"/>
    <property type="molecule type" value="Genomic_DNA"/>
</dbReference>
<gene>
    <name evidence="3" type="ORF">GCM10022216_06540</name>
</gene>
<evidence type="ECO:0000313" key="4">
    <source>
        <dbReference type="Proteomes" id="UP001500101"/>
    </source>
</evidence>
<comment type="caution">
    <text evidence="3">The sequence shown here is derived from an EMBL/GenBank/DDBJ whole genome shotgun (WGS) entry which is preliminary data.</text>
</comment>
<dbReference type="InterPro" id="IPR000421">
    <property type="entry name" value="FA58C"/>
</dbReference>
<sequence>MFLCVFLFAFYSCSKSKVDPGVKPGPDPDPKPTEITNPWNKNPYKLNVFYFVPNDVDTFANFKNRLSQILLRGQKEFADDMEKDGYGRKSFGLNLINDKTVNVIYLKGKFGKEKYMYDGGGPNIKAEVDAYFTQNPDDKKSVHNLIIVPAYDLSDPYRPSGPPYYGSGTYCYALDFQYLDVNYLGTSGARGNSATVFIGGLLHELGHGLNASHDKMIKSMVPSRGTSLMSDGNYTYGKSLTTLSRSSTATFNSSQTFSTETRSDWYTTVNNEITELSVKYENGSIVIDGKFQSSKKVNDIIVWNDPAPFGAANTDYDAVSWSGKVVGTDGFHFVCPLTDFYKLEGDYQLRIGFVHENGTRTNFGYNYSFVNSIPQISGVAVHTLEPTTGWSILGKDSEEWDGIASSILDNNRNTFWHSTWRAGQPTHPHWVAVDMGEVRSFKGLAFRQRDNLNGALKDVKVYQSTNGTEWTLLKTFQLPNVNGSWINIDLGSTISTRYLKIESQNSWGDFYYANLADFGIYK</sequence>
<evidence type="ECO:0000259" key="2">
    <source>
        <dbReference type="PROSITE" id="PS50022"/>
    </source>
</evidence>
<dbReference type="SUPFAM" id="SSF49785">
    <property type="entry name" value="Galactose-binding domain-like"/>
    <property type="match status" value="1"/>
</dbReference>
<feature type="compositionally biased region" description="Basic and acidic residues" evidence="1">
    <location>
        <begin position="18"/>
        <end position="32"/>
    </location>
</feature>
<evidence type="ECO:0000313" key="3">
    <source>
        <dbReference type="EMBL" id="GAA4133994.1"/>
    </source>
</evidence>
<proteinExistence type="predicted"/>
<dbReference type="PROSITE" id="PS50022">
    <property type="entry name" value="FA58C_3"/>
    <property type="match status" value="1"/>
</dbReference>
<protein>
    <recommendedName>
        <fullName evidence="2">F5/8 type C domain-containing protein</fullName>
    </recommendedName>
</protein>
<evidence type="ECO:0000256" key="1">
    <source>
        <dbReference type="SAM" id="MobiDB-lite"/>
    </source>
</evidence>
<organism evidence="3 4">
    <name type="scientific">Sphingobacterium kyonggiense</name>
    <dbReference type="NCBI Taxonomy" id="714075"/>
    <lineage>
        <taxon>Bacteria</taxon>
        <taxon>Pseudomonadati</taxon>
        <taxon>Bacteroidota</taxon>
        <taxon>Sphingobacteriia</taxon>
        <taxon>Sphingobacteriales</taxon>
        <taxon>Sphingobacteriaceae</taxon>
        <taxon>Sphingobacterium</taxon>
    </lineage>
</organism>
<dbReference type="Pfam" id="PF00754">
    <property type="entry name" value="F5_F8_type_C"/>
    <property type="match status" value="1"/>
</dbReference>
<dbReference type="Proteomes" id="UP001500101">
    <property type="component" value="Unassembled WGS sequence"/>
</dbReference>
<keyword evidence="4" id="KW-1185">Reference proteome</keyword>
<reference evidence="4" key="1">
    <citation type="journal article" date="2019" name="Int. J. Syst. Evol. Microbiol.">
        <title>The Global Catalogue of Microorganisms (GCM) 10K type strain sequencing project: providing services to taxonomists for standard genome sequencing and annotation.</title>
        <authorList>
            <consortium name="The Broad Institute Genomics Platform"/>
            <consortium name="The Broad Institute Genome Sequencing Center for Infectious Disease"/>
            <person name="Wu L."/>
            <person name="Ma J."/>
        </authorList>
    </citation>
    <scope>NUCLEOTIDE SEQUENCE [LARGE SCALE GENOMIC DNA]</scope>
    <source>
        <strain evidence="4">JCM 16704</strain>
    </source>
</reference>
<name>A0ABP7YCC9_9SPHI</name>